<name>A0A0M3JDN6_ANISI</name>
<gene>
    <name evidence="1" type="ORF">ASIM_LOCUS5523</name>
</gene>
<evidence type="ECO:0000313" key="3">
    <source>
        <dbReference type="WBParaSite" id="ASIM_0000572401-mRNA-1"/>
    </source>
</evidence>
<dbReference type="Proteomes" id="UP000267096">
    <property type="component" value="Unassembled WGS sequence"/>
</dbReference>
<protein>
    <submittedName>
        <fullName evidence="3">Peroxisomal acyl-coenzyme A oxidase 3 (inferred by orthology to a human protein)</fullName>
    </submittedName>
</protein>
<evidence type="ECO:0000313" key="1">
    <source>
        <dbReference type="EMBL" id="VDK25675.1"/>
    </source>
</evidence>
<organism evidence="3">
    <name type="scientific">Anisakis simplex</name>
    <name type="common">Herring worm</name>
    <dbReference type="NCBI Taxonomy" id="6269"/>
    <lineage>
        <taxon>Eukaryota</taxon>
        <taxon>Metazoa</taxon>
        <taxon>Ecdysozoa</taxon>
        <taxon>Nematoda</taxon>
        <taxon>Chromadorea</taxon>
        <taxon>Rhabditida</taxon>
        <taxon>Spirurina</taxon>
        <taxon>Ascaridomorpha</taxon>
        <taxon>Ascaridoidea</taxon>
        <taxon>Anisakidae</taxon>
        <taxon>Anisakis</taxon>
        <taxon>Anisakis simplex complex</taxon>
    </lineage>
</organism>
<evidence type="ECO:0000313" key="2">
    <source>
        <dbReference type="Proteomes" id="UP000267096"/>
    </source>
</evidence>
<reference evidence="1 2" key="2">
    <citation type="submission" date="2018-11" db="EMBL/GenBank/DDBJ databases">
        <authorList>
            <consortium name="Pathogen Informatics"/>
        </authorList>
    </citation>
    <scope>NUCLEOTIDE SEQUENCE [LARGE SCALE GENOMIC DNA]</scope>
</reference>
<sequence length="129" mass="15700">MAKSEPEPIAIDGPLREYRRKATFDWYKLKVFLEGEESVHFKERIYKILEKDVLFERNWRSLTVDESRELNFKRWKKIMEYAFIDENESIESLLNSVIHRIYHINFKIFSHSAKYSNFSMEYHIKSDAL</sequence>
<reference evidence="3" key="1">
    <citation type="submission" date="2017-02" db="UniProtKB">
        <authorList>
            <consortium name="WormBaseParasite"/>
        </authorList>
    </citation>
    <scope>IDENTIFICATION</scope>
</reference>
<dbReference type="EMBL" id="UYRR01010898">
    <property type="protein sequence ID" value="VDK25675.1"/>
    <property type="molecule type" value="Genomic_DNA"/>
</dbReference>
<accession>A0A0M3JDN6</accession>
<dbReference type="AlphaFoldDB" id="A0A0M3JDN6"/>
<dbReference type="OrthoDB" id="538336at2759"/>
<dbReference type="WBParaSite" id="ASIM_0000572401-mRNA-1">
    <property type="protein sequence ID" value="ASIM_0000572401-mRNA-1"/>
    <property type="gene ID" value="ASIM_0000572401"/>
</dbReference>
<keyword evidence="2" id="KW-1185">Reference proteome</keyword>
<proteinExistence type="predicted"/>